<dbReference type="PANTHER" id="PTHR47363:SF1">
    <property type="entry name" value="GLUCOKINASE"/>
    <property type="match status" value="1"/>
</dbReference>
<dbReference type="GO" id="GO:0006096">
    <property type="term" value="P:glycolytic process"/>
    <property type="evidence" value="ECO:0007669"/>
    <property type="project" value="InterPro"/>
</dbReference>
<keyword evidence="1 4" id="KW-0808">Transferase</keyword>
<sequence>MSILLAGDIGGTKTILRLVSSENSKNSESLPQQTTLYENSYPSQDYDDLVPIVQEFYQEAKQELKEEISVKNGCFGIAGPVVNNTSKLTNLNWPELTGDRLEKKLSLERVNLINDFAAIGYGILGLKPDDLHTLQGAEAKPNTPIGVLGAGTGLGECFLTPSESGNYSVFSTEGSHGDFAPRSELEFELLTYIRDKYSLSRVSIERIVSGMGISAIYQFLRHKYPEKESDKLKKIFQIWENEKNIDLSAEVSKAALENSDSLCQQTMEIFISAYGAEAGNLALKLLPYNGLYIAGGIAAKILPLMQTGTFMESFQAKGRMSSLLTEIPVNIILNPKVGLIGAALRAAK</sequence>
<dbReference type="GO" id="GO:0005524">
    <property type="term" value="F:ATP binding"/>
    <property type="evidence" value="ECO:0007669"/>
    <property type="project" value="InterPro"/>
</dbReference>
<gene>
    <name evidence="4" type="ORF">CWATWH0003_3637</name>
</gene>
<dbReference type="GO" id="GO:0004340">
    <property type="term" value="F:glucokinase activity"/>
    <property type="evidence" value="ECO:0007669"/>
    <property type="project" value="UniProtKB-EC"/>
</dbReference>
<dbReference type="SUPFAM" id="SSF53067">
    <property type="entry name" value="Actin-like ATPase domain"/>
    <property type="match status" value="1"/>
</dbReference>
<comment type="caution">
    <text evidence="4">The sequence shown here is derived from an EMBL/GenBank/DDBJ whole genome shotgun (WGS) entry which is preliminary data.</text>
</comment>
<name>G5J853_CROWT</name>
<dbReference type="RefSeq" id="WP_007311650.1">
    <property type="nucleotide sequence ID" value="NZ_AESD01000535.1"/>
</dbReference>
<evidence type="ECO:0000313" key="5">
    <source>
        <dbReference type="Proteomes" id="UP000003477"/>
    </source>
</evidence>
<dbReference type="InterPro" id="IPR043129">
    <property type="entry name" value="ATPase_NBD"/>
</dbReference>
<keyword evidence="2 4" id="KW-0418">Kinase</keyword>
<dbReference type="Gene3D" id="3.30.420.40">
    <property type="match status" value="1"/>
</dbReference>
<evidence type="ECO:0000256" key="1">
    <source>
        <dbReference type="ARBA" id="ARBA00022679"/>
    </source>
</evidence>
<evidence type="ECO:0000313" key="4">
    <source>
        <dbReference type="EMBL" id="EHJ11645.1"/>
    </source>
</evidence>
<evidence type="ECO:0000256" key="3">
    <source>
        <dbReference type="RuleBase" id="RU004046"/>
    </source>
</evidence>
<organism evidence="4 5">
    <name type="scientific">Crocosphaera watsonii WH 0003</name>
    <dbReference type="NCBI Taxonomy" id="423471"/>
    <lineage>
        <taxon>Bacteria</taxon>
        <taxon>Bacillati</taxon>
        <taxon>Cyanobacteriota</taxon>
        <taxon>Cyanophyceae</taxon>
        <taxon>Oscillatoriophycideae</taxon>
        <taxon>Chroococcales</taxon>
        <taxon>Aphanothecaceae</taxon>
        <taxon>Crocosphaera</taxon>
    </lineage>
</organism>
<dbReference type="EC" id="2.7.1.2" evidence="4"/>
<evidence type="ECO:0000256" key="2">
    <source>
        <dbReference type="ARBA" id="ARBA00022777"/>
    </source>
</evidence>
<dbReference type="NCBIfam" id="TIGR00749">
    <property type="entry name" value="glk"/>
    <property type="match status" value="1"/>
</dbReference>
<proteinExistence type="inferred from homology"/>
<dbReference type="Gene3D" id="3.40.367.20">
    <property type="match status" value="1"/>
</dbReference>
<dbReference type="GeneID" id="88767156"/>
<dbReference type="Proteomes" id="UP000003477">
    <property type="component" value="Unassembled WGS sequence"/>
</dbReference>
<dbReference type="InterPro" id="IPR003836">
    <property type="entry name" value="Glucokinase"/>
</dbReference>
<dbReference type="AlphaFoldDB" id="G5J853"/>
<dbReference type="Pfam" id="PF02685">
    <property type="entry name" value="Glucokinase"/>
    <property type="match status" value="1"/>
</dbReference>
<dbReference type="GO" id="GO:0005536">
    <property type="term" value="F:D-glucose binding"/>
    <property type="evidence" value="ECO:0007669"/>
    <property type="project" value="InterPro"/>
</dbReference>
<dbReference type="PATRIC" id="fig|423471.3.peg.3417"/>
<accession>G5J853</accession>
<dbReference type="EMBL" id="AESD01000535">
    <property type="protein sequence ID" value="EHJ11645.1"/>
    <property type="molecule type" value="Genomic_DNA"/>
</dbReference>
<dbReference type="NCBIfam" id="NF001415">
    <property type="entry name" value="PRK00292.1-2"/>
    <property type="match status" value="1"/>
</dbReference>
<protein>
    <submittedName>
        <fullName evidence="4">Glucokinase</fullName>
        <ecNumber evidence="4">2.7.1.2</ecNumber>
    </submittedName>
</protein>
<dbReference type="PANTHER" id="PTHR47363">
    <property type="entry name" value="GLUCOKINASE"/>
    <property type="match status" value="1"/>
</dbReference>
<dbReference type="CDD" id="cd24008">
    <property type="entry name" value="ASKHA_NBD_GLK"/>
    <property type="match status" value="1"/>
</dbReference>
<comment type="similarity">
    <text evidence="3">Belongs to the bacterial glucokinase family.</text>
</comment>
<reference evidence="4 5" key="1">
    <citation type="journal article" date="2011" name="Front. Microbiol.">
        <title>Two Strains of Crocosphaera watsonii with Highly Conserved Genomes are Distinguished by Strain-Specific Features.</title>
        <authorList>
            <person name="Bench S.R."/>
            <person name="Ilikchyan I.N."/>
            <person name="Tripp H.J."/>
            <person name="Zehr J.P."/>
        </authorList>
    </citation>
    <scope>NUCLEOTIDE SEQUENCE [LARGE SCALE GENOMIC DNA]</scope>
    <source>
        <strain evidence="4 5">WH 0003</strain>
    </source>
</reference>